<proteinExistence type="predicted"/>
<accession>A0AAD0RVP8</accession>
<evidence type="ECO:0000259" key="4">
    <source>
        <dbReference type="Pfam" id="PF04355"/>
    </source>
</evidence>
<dbReference type="PROSITE" id="PS51257">
    <property type="entry name" value="PROKAR_LIPOPROTEIN"/>
    <property type="match status" value="1"/>
</dbReference>
<feature type="signal peptide" evidence="3">
    <location>
        <begin position="1"/>
        <end position="24"/>
    </location>
</feature>
<keyword evidence="1 3" id="KW-0732">Signal</keyword>
<dbReference type="InterPro" id="IPR007450">
    <property type="entry name" value="BamE_dom"/>
</dbReference>
<dbReference type="AlphaFoldDB" id="A0AAD0RVP8"/>
<dbReference type="KEGG" id="crz:D1345_23185"/>
<evidence type="ECO:0000256" key="2">
    <source>
        <dbReference type="ARBA" id="ARBA00023136"/>
    </source>
</evidence>
<keyword evidence="6" id="KW-1185">Reference proteome</keyword>
<feature type="chain" id="PRO_5042052124" evidence="3">
    <location>
        <begin position="25"/>
        <end position="145"/>
    </location>
</feature>
<dbReference type="GO" id="GO:0019867">
    <property type="term" value="C:outer membrane"/>
    <property type="evidence" value="ECO:0007669"/>
    <property type="project" value="InterPro"/>
</dbReference>
<evidence type="ECO:0000313" key="6">
    <source>
        <dbReference type="Proteomes" id="UP000259465"/>
    </source>
</evidence>
<dbReference type="InterPro" id="IPR037873">
    <property type="entry name" value="BamE-like"/>
</dbReference>
<evidence type="ECO:0000256" key="3">
    <source>
        <dbReference type="SAM" id="SignalP"/>
    </source>
</evidence>
<keyword evidence="2" id="KW-0472">Membrane</keyword>
<gene>
    <name evidence="5" type="primary">bamE</name>
    <name evidence="5" type="ORF">D1345_23185</name>
</gene>
<dbReference type="EMBL" id="CP031968">
    <property type="protein sequence ID" value="AXT48888.1"/>
    <property type="molecule type" value="Genomic_DNA"/>
</dbReference>
<dbReference type="Gene3D" id="3.30.1450.10">
    <property type="match status" value="1"/>
</dbReference>
<protein>
    <submittedName>
        <fullName evidence="5">Outer membrane protein assembly factor BamE</fullName>
    </submittedName>
</protein>
<reference evidence="5 6" key="1">
    <citation type="submission" date="2018-08" db="EMBL/GenBank/DDBJ databases">
        <title>Complete genome sequence of JP2-74.</title>
        <authorList>
            <person name="Wu L."/>
        </authorList>
    </citation>
    <scope>NUCLEOTIDE SEQUENCE [LARGE SCALE GENOMIC DNA]</scope>
    <source>
        <strain evidence="5 6">JP2-74</strain>
    </source>
</reference>
<evidence type="ECO:0000313" key="5">
    <source>
        <dbReference type="EMBL" id="AXT48888.1"/>
    </source>
</evidence>
<name>A0AAD0RVP8_9NEIS</name>
<organism evidence="5 6">
    <name type="scientific">Chromobacterium rhizoryzae</name>
    <dbReference type="NCBI Taxonomy" id="1778675"/>
    <lineage>
        <taxon>Bacteria</taxon>
        <taxon>Pseudomonadati</taxon>
        <taxon>Pseudomonadota</taxon>
        <taxon>Betaproteobacteria</taxon>
        <taxon>Neisseriales</taxon>
        <taxon>Chromobacteriaceae</taxon>
        <taxon>Chromobacterium</taxon>
    </lineage>
</organism>
<dbReference type="Pfam" id="PF04355">
    <property type="entry name" value="BamE"/>
    <property type="match status" value="1"/>
</dbReference>
<sequence length="145" mass="15842">MMKKPVFGGSLRYLLLAAAGAALMGCGTSRLSKITDDGHLAEQASPTWPSIEHNGWQPEGSVPNLENLAKVQQGLSKEQVYGLIGRPHFAEGMVDVREWDYVLNLSPKGGEPARACQYKLLFDKRMKVASVIWRQESCAEIAAAV</sequence>
<evidence type="ECO:0000256" key="1">
    <source>
        <dbReference type="ARBA" id="ARBA00022729"/>
    </source>
</evidence>
<dbReference type="Proteomes" id="UP000259465">
    <property type="component" value="Chromosome"/>
</dbReference>
<feature type="domain" description="Outer membrane protein assembly factor BamE" evidence="4">
    <location>
        <begin position="60"/>
        <end position="129"/>
    </location>
</feature>